<dbReference type="InterPro" id="IPR000847">
    <property type="entry name" value="LysR_HTH_N"/>
</dbReference>
<evidence type="ECO:0000256" key="2">
    <source>
        <dbReference type="ARBA" id="ARBA00023015"/>
    </source>
</evidence>
<dbReference type="Gene3D" id="3.40.190.290">
    <property type="match status" value="1"/>
</dbReference>
<evidence type="ECO:0000313" key="9">
    <source>
        <dbReference type="Proteomes" id="UP000182179"/>
    </source>
</evidence>
<dbReference type="Pfam" id="PF03466">
    <property type="entry name" value="LysR_substrate"/>
    <property type="match status" value="1"/>
</dbReference>
<dbReference type="EMBL" id="MDDR01000057">
    <property type="protein sequence ID" value="OIN45406.1"/>
    <property type="molecule type" value="Genomic_DNA"/>
</dbReference>
<comment type="caution">
    <text evidence="6">The sequence shown here is derived from an EMBL/GenBank/DDBJ whole genome shotgun (WGS) entry which is preliminary data.</text>
</comment>
<organism evidence="6 8">
    <name type="scientific">Pseudomonas costantinii</name>
    <dbReference type="NCBI Taxonomy" id="168469"/>
    <lineage>
        <taxon>Bacteria</taxon>
        <taxon>Pseudomonadati</taxon>
        <taxon>Pseudomonadota</taxon>
        <taxon>Gammaproteobacteria</taxon>
        <taxon>Pseudomonadales</taxon>
        <taxon>Pseudomonadaceae</taxon>
        <taxon>Pseudomonas</taxon>
    </lineage>
</organism>
<dbReference type="PANTHER" id="PTHR30537">
    <property type="entry name" value="HTH-TYPE TRANSCRIPTIONAL REGULATOR"/>
    <property type="match status" value="1"/>
</dbReference>
<keyword evidence="9" id="KW-1185">Reference proteome</keyword>
<evidence type="ECO:0000313" key="6">
    <source>
        <dbReference type="EMBL" id="OIN45406.1"/>
    </source>
</evidence>
<dbReference type="InterPro" id="IPR036390">
    <property type="entry name" value="WH_DNA-bd_sf"/>
</dbReference>
<keyword evidence="2" id="KW-0805">Transcription regulation</keyword>
<dbReference type="CDD" id="cd08422">
    <property type="entry name" value="PBP2_CrgA_like"/>
    <property type="match status" value="1"/>
</dbReference>
<keyword evidence="4" id="KW-0804">Transcription</keyword>
<keyword evidence="3 7" id="KW-0238">DNA-binding</keyword>
<reference evidence="6 8" key="1">
    <citation type="submission" date="2016-08" db="EMBL/GenBank/DDBJ databases">
        <title>Draft genome sequence of Pseudomonas costantinii LMG 22119, type strain isolated from cultivated mushroom (Agaricus bisporus) sporophores.</title>
        <authorList>
            <person name="Tambong J.T."/>
        </authorList>
    </citation>
    <scope>NUCLEOTIDE SEQUENCE [LARGE SCALE GENOMIC DNA]</scope>
    <source>
        <strain evidence="6 8">LMG 22119</strain>
    </source>
</reference>
<dbReference type="RefSeq" id="WP_071487013.1">
    <property type="nucleotide sequence ID" value="NZ_FNTS01000002.1"/>
</dbReference>
<comment type="similarity">
    <text evidence="1">Belongs to the LysR transcriptional regulatory family.</text>
</comment>
<dbReference type="EMBL" id="FNTS01000002">
    <property type="protein sequence ID" value="SED40153.1"/>
    <property type="molecule type" value="Genomic_DNA"/>
</dbReference>
<proteinExistence type="inferred from homology"/>
<dbReference type="Proteomes" id="UP000181661">
    <property type="component" value="Unassembled WGS sequence"/>
</dbReference>
<dbReference type="Proteomes" id="UP000182179">
    <property type="component" value="Unassembled WGS sequence"/>
</dbReference>
<gene>
    <name evidence="6" type="ORF">BFL40_28195</name>
    <name evidence="7" type="ORF">SAMN04515675_0995</name>
</gene>
<evidence type="ECO:0000256" key="1">
    <source>
        <dbReference type="ARBA" id="ARBA00009437"/>
    </source>
</evidence>
<evidence type="ECO:0000313" key="7">
    <source>
        <dbReference type="EMBL" id="SED40153.1"/>
    </source>
</evidence>
<sequence length="325" mass="35557">MEKAEIEGLWTHIHWLSVLEEQGTYTAAAARLGVSKSAVSQRISDLEKATGTRLVTRTTRSVRLTDAGLSLTREVRSAYAHIARSFSSVRDSAGEIRGLVRLTAPVAFARQQLVPHLSEFLQQYPQVRIQLDVSDALSSLAAEGYDLAVRHGFQVPETHVAWKLCDTTSVLVATQDYLQRHGEPREPADLTTHNCLFYPRGTDQPAWTFERGTKKVERLTVPIAGSFATNNSEALRDSALNHLGIALLPDFSAHAALANGKLVQVLKDWTLKGAFADEIYLIRPYSPHVPKSVSALVGFLKQKLSGGFRFTETGAALKAGGTPSL</sequence>
<evidence type="ECO:0000313" key="8">
    <source>
        <dbReference type="Proteomes" id="UP000181661"/>
    </source>
</evidence>
<reference evidence="7 9" key="2">
    <citation type="submission" date="2016-10" db="EMBL/GenBank/DDBJ databases">
        <authorList>
            <person name="Varghese N."/>
            <person name="Submissions S."/>
        </authorList>
    </citation>
    <scope>NUCLEOTIDE SEQUENCE [LARGE SCALE GENOMIC DNA]</scope>
    <source>
        <strain evidence="7 9">BS2773</strain>
    </source>
</reference>
<dbReference type="PROSITE" id="PS50931">
    <property type="entry name" value="HTH_LYSR"/>
    <property type="match status" value="1"/>
</dbReference>
<dbReference type="SUPFAM" id="SSF53850">
    <property type="entry name" value="Periplasmic binding protein-like II"/>
    <property type="match status" value="1"/>
</dbReference>
<evidence type="ECO:0000256" key="4">
    <source>
        <dbReference type="ARBA" id="ARBA00023163"/>
    </source>
</evidence>
<dbReference type="OrthoDB" id="9815676at2"/>
<accession>A0A1S2UHA6</accession>
<name>A0A1S2UHA6_9PSED</name>
<dbReference type="AlphaFoldDB" id="A0A1S2UHA6"/>
<protein>
    <submittedName>
        <fullName evidence="7">DNA-binding transcriptional regulator, LysR family</fullName>
    </submittedName>
    <submittedName>
        <fullName evidence="6">LysR family transcriptional regulator</fullName>
    </submittedName>
</protein>
<feature type="domain" description="HTH lysR-type" evidence="5">
    <location>
        <begin position="10"/>
        <end position="65"/>
    </location>
</feature>
<dbReference type="Pfam" id="PF00126">
    <property type="entry name" value="HTH_1"/>
    <property type="match status" value="1"/>
</dbReference>
<evidence type="ECO:0000256" key="3">
    <source>
        <dbReference type="ARBA" id="ARBA00023125"/>
    </source>
</evidence>
<dbReference type="InterPro" id="IPR058163">
    <property type="entry name" value="LysR-type_TF_proteobact-type"/>
</dbReference>
<dbReference type="InterPro" id="IPR005119">
    <property type="entry name" value="LysR_subst-bd"/>
</dbReference>
<dbReference type="InterPro" id="IPR036388">
    <property type="entry name" value="WH-like_DNA-bd_sf"/>
</dbReference>
<dbReference type="Gene3D" id="1.10.10.10">
    <property type="entry name" value="Winged helix-like DNA-binding domain superfamily/Winged helix DNA-binding domain"/>
    <property type="match status" value="1"/>
</dbReference>
<evidence type="ECO:0000259" key="5">
    <source>
        <dbReference type="PROSITE" id="PS50931"/>
    </source>
</evidence>
<dbReference type="GO" id="GO:0006351">
    <property type="term" value="P:DNA-templated transcription"/>
    <property type="evidence" value="ECO:0007669"/>
    <property type="project" value="TreeGrafter"/>
</dbReference>
<dbReference type="SUPFAM" id="SSF46785">
    <property type="entry name" value="Winged helix' DNA-binding domain"/>
    <property type="match status" value="1"/>
</dbReference>
<dbReference type="GO" id="GO:0003700">
    <property type="term" value="F:DNA-binding transcription factor activity"/>
    <property type="evidence" value="ECO:0007669"/>
    <property type="project" value="InterPro"/>
</dbReference>
<dbReference type="GO" id="GO:0043565">
    <property type="term" value="F:sequence-specific DNA binding"/>
    <property type="evidence" value="ECO:0007669"/>
    <property type="project" value="TreeGrafter"/>
</dbReference>
<dbReference type="PANTHER" id="PTHR30537:SF5">
    <property type="entry name" value="HTH-TYPE TRANSCRIPTIONAL ACTIVATOR TTDR-RELATED"/>
    <property type="match status" value="1"/>
</dbReference>